<keyword evidence="4" id="KW-1185">Reference proteome</keyword>
<name>A0A221KAP2_VITFI</name>
<feature type="domain" description="HTH lysR-type" evidence="1">
    <location>
        <begin position="30"/>
        <end position="88"/>
    </location>
</feature>
<dbReference type="InterPro" id="IPR036388">
    <property type="entry name" value="WH-like_DNA-bd_sf"/>
</dbReference>
<evidence type="ECO:0000259" key="2">
    <source>
        <dbReference type="Pfam" id="PF12727"/>
    </source>
</evidence>
<feature type="domain" description="PBP" evidence="2">
    <location>
        <begin position="147"/>
        <end position="331"/>
    </location>
</feature>
<evidence type="ECO:0000313" key="3">
    <source>
        <dbReference type="EMBL" id="ASM76091.1"/>
    </source>
</evidence>
<dbReference type="InterPro" id="IPR036390">
    <property type="entry name" value="WH_DNA-bd_sf"/>
</dbReference>
<protein>
    <submittedName>
        <fullName evidence="3">LysR family transcriptional regulator</fullName>
    </submittedName>
</protein>
<accession>A0A221KAP2</accession>
<dbReference type="Pfam" id="PF12727">
    <property type="entry name" value="PBP_like"/>
    <property type="match status" value="1"/>
</dbReference>
<dbReference type="RefSeq" id="WP_089415508.1">
    <property type="nucleotide sequence ID" value="NZ_CP022423.1"/>
</dbReference>
<dbReference type="EMBL" id="CP022423">
    <property type="protein sequence ID" value="ASM76091.1"/>
    <property type="molecule type" value="Genomic_DNA"/>
</dbReference>
<dbReference type="Pfam" id="PF00126">
    <property type="entry name" value="HTH_1"/>
    <property type="match status" value="1"/>
</dbReference>
<dbReference type="PANTHER" id="PTHR38431">
    <property type="entry name" value="BLL2305 PROTEIN"/>
    <property type="match status" value="1"/>
</dbReference>
<evidence type="ECO:0000313" key="4">
    <source>
        <dbReference type="Proteomes" id="UP000199729"/>
    </source>
</evidence>
<dbReference type="Proteomes" id="UP000199729">
    <property type="component" value="Chromosome"/>
</dbReference>
<proteinExistence type="predicted"/>
<dbReference type="Gene3D" id="1.10.10.10">
    <property type="entry name" value="Winged helix-like DNA-binding domain superfamily/Winged helix DNA-binding domain"/>
    <property type="match status" value="1"/>
</dbReference>
<reference evidence="3 4" key="1">
    <citation type="submission" date="2017-07" db="EMBL/GenBank/DDBJ databases">
        <title>Complete Genome Sequence of the cosmetic ferment Vitreoscilla filiformis (ATCC15551).</title>
        <authorList>
            <person name="Contreras S."/>
            <person name="Sagory-Zalkind P."/>
            <person name="Blanquart H."/>
            <person name="Iltis A."/>
            <person name="Morand S.C."/>
        </authorList>
    </citation>
    <scope>NUCLEOTIDE SEQUENCE [LARGE SCALE GENOMIC DNA]</scope>
    <source>
        <strain evidence="3 4">ATCC 15551</strain>
    </source>
</reference>
<dbReference type="KEGG" id="vff:VITFI_CDS0312"/>
<dbReference type="AlphaFoldDB" id="A0A221KAP2"/>
<sequence length="364" mass="38781">MKRSLRATRVTIRPVWSIQDADGGPPLPERLLALLVQVQAQGSLLAACERLGMSYRHGWDLVRQGEAALDAPLLHMARGKGSTLTPLGAQLVWADHRITARLGPVLDSLACELAAGLSQALGADPPQLRLHASHGFAVEALVQALGRQGVTVERRYGSSVEAAAALHDGACDLAGLHLPEGPLQAAALAHYAPWLGRPDWQLIDIATRRQGLMLPAGNPAKLYELADLTRPGVRFINRQAGSGTRFLLEGLLAQAGVSPQRIPGFEQGEFTHAAVAAFVASGMADVGFGLETPARHFRLDFLPLASERYFLLCRASTLDTPALHAVLTVLRSAAFHAEVDALPGYHAGRAGHVQALAEAFPPSR</sequence>
<dbReference type="InterPro" id="IPR000847">
    <property type="entry name" value="LysR_HTH_N"/>
</dbReference>
<dbReference type="InterPro" id="IPR024370">
    <property type="entry name" value="PBP_domain"/>
</dbReference>
<gene>
    <name evidence="3" type="ORF">VITFI_CDS0312</name>
</gene>
<evidence type="ECO:0000259" key="1">
    <source>
        <dbReference type="Pfam" id="PF00126"/>
    </source>
</evidence>
<dbReference type="PANTHER" id="PTHR38431:SF1">
    <property type="entry name" value="BLL2305 PROTEIN"/>
    <property type="match status" value="1"/>
</dbReference>
<dbReference type="Gene3D" id="3.40.190.290">
    <property type="match status" value="1"/>
</dbReference>
<dbReference type="GO" id="GO:0003700">
    <property type="term" value="F:DNA-binding transcription factor activity"/>
    <property type="evidence" value="ECO:0007669"/>
    <property type="project" value="InterPro"/>
</dbReference>
<dbReference type="SUPFAM" id="SSF46785">
    <property type="entry name" value="Winged helix' DNA-binding domain"/>
    <property type="match status" value="1"/>
</dbReference>
<organism evidence="3 4">
    <name type="scientific">Vitreoscilla filiformis</name>
    <dbReference type="NCBI Taxonomy" id="63"/>
    <lineage>
        <taxon>Bacteria</taxon>
        <taxon>Pseudomonadati</taxon>
        <taxon>Pseudomonadota</taxon>
        <taxon>Betaproteobacteria</taxon>
        <taxon>Neisseriales</taxon>
        <taxon>Neisseriaceae</taxon>
        <taxon>Vitreoscilla</taxon>
    </lineage>
</organism>
<dbReference type="OrthoDB" id="9805928at2"/>
<dbReference type="SUPFAM" id="SSF53850">
    <property type="entry name" value="Periplasmic binding protein-like II"/>
    <property type="match status" value="1"/>
</dbReference>